<dbReference type="GO" id="GO:0034727">
    <property type="term" value="P:piecemeal microautophagy of the nucleus"/>
    <property type="evidence" value="ECO:0007669"/>
    <property type="project" value="TreeGrafter"/>
</dbReference>
<dbReference type="GO" id="GO:0034496">
    <property type="term" value="P:multivesicular body membrane disassembly"/>
    <property type="evidence" value="ECO:0007669"/>
    <property type="project" value="TreeGrafter"/>
</dbReference>
<dbReference type="InterPro" id="IPR029058">
    <property type="entry name" value="AB_hydrolase_fold"/>
</dbReference>
<dbReference type="OrthoDB" id="58570at2759"/>
<dbReference type="GO" id="GO:0004806">
    <property type="term" value="F:triacylglycerol lipase activity"/>
    <property type="evidence" value="ECO:0007669"/>
    <property type="project" value="UniProtKB-EC"/>
</dbReference>
<dbReference type="AlphaFoldDB" id="A0A899FVL0"/>
<name>A0A899FVL0_9ASCO</name>
<evidence type="ECO:0000256" key="8">
    <source>
        <dbReference type="ARBA" id="ARBA00022753"/>
    </source>
</evidence>
<evidence type="ECO:0000256" key="5">
    <source>
        <dbReference type="ARBA" id="ARBA00011137"/>
    </source>
</evidence>
<dbReference type="Proteomes" id="UP000663699">
    <property type="component" value="Chromosome 8"/>
</dbReference>
<organism evidence="20 21">
    <name type="scientific">Pneumocystis wakefieldiae</name>
    <dbReference type="NCBI Taxonomy" id="38082"/>
    <lineage>
        <taxon>Eukaryota</taxon>
        <taxon>Fungi</taxon>
        <taxon>Dikarya</taxon>
        <taxon>Ascomycota</taxon>
        <taxon>Taphrinomycotina</taxon>
        <taxon>Pneumocystomycetes</taxon>
        <taxon>Pneumocystaceae</taxon>
        <taxon>Pneumocystis</taxon>
    </lineage>
</organism>
<evidence type="ECO:0000256" key="13">
    <source>
        <dbReference type="ARBA" id="ARBA00023006"/>
    </source>
</evidence>
<keyword evidence="10" id="KW-0442">Lipid degradation</keyword>
<comment type="subcellular location">
    <subcellularLocation>
        <location evidence="3">Endosome</location>
        <location evidence="3">Multivesicular body membrane</location>
        <topology evidence="3">Single-pass type II membrane protein</topology>
    </subcellularLocation>
    <subcellularLocation>
        <location evidence="2">Prevacuolar compartment membrane</location>
        <topology evidence="2">Single-pass type II membrane protein</topology>
    </subcellularLocation>
</comment>
<evidence type="ECO:0000256" key="6">
    <source>
        <dbReference type="ARBA" id="ARBA00013279"/>
    </source>
</evidence>
<evidence type="ECO:0000313" key="20">
    <source>
        <dbReference type="EMBL" id="QSL65821.1"/>
    </source>
</evidence>
<gene>
    <name evidence="20" type="ORF">MERGE_000099</name>
</gene>
<evidence type="ECO:0000256" key="11">
    <source>
        <dbReference type="ARBA" id="ARBA00022968"/>
    </source>
</evidence>
<dbReference type="GO" id="GO:0032585">
    <property type="term" value="C:multivesicular body membrane"/>
    <property type="evidence" value="ECO:0007669"/>
    <property type="project" value="UniProtKB-SubCell"/>
</dbReference>
<dbReference type="GO" id="GO:0046461">
    <property type="term" value="P:neutral lipid catabolic process"/>
    <property type="evidence" value="ECO:0007669"/>
    <property type="project" value="TreeGrafter"/>
</dbReference>
<dbReference type="GO" id="GO:0006660">
    <property type="term" value="P:phosphatidylserine catabolic process"/>
    <property type="evidence" value="ECO:0007669"/>
    <property type="project" value="TreeGrafter"/>
</dbReference>
<keyword evidence="15" id="KW-0472">Membrane</keyword>
<dbReference type="PANTHER" id="PTHR47175:SF2">
    <property type="entry name" value="LIPASE ATG15-RELATED"/>
    <property type="match status" value="1"/>
</dbReference>
<dbReference type="PANTHER" id="PTHR47175">
    <property type="entry name" value="LIPASE ATG15-RELATED"/>
    <property type="match status" value="1"/>
</dbReference>
<reference evidence="20" key="1">
    <citation type="submission" date="2020-06" db="EMBL/GenBank/DDBJ databases">
        <title>Genomes of multiple members of Pneumocystis genus reveal paths to human pathogen Pneumocystis jirovecii.</title>
        <authorList>
            <person name="Cisse O.H."/>
            <person name="Ma L."/>
            <person name="Dekker J."/>
            <person name="Khil P."/>
            <person name="Jo J."/>
            <person name="Brenchley J."/>
            <person name="Blair R."/>
            <person name="Pahar B."/>
            <person name="Chabe M."/>
            <person name="Van Rompay K.A."/>
            <person name="Keesler R."/>
            <person name="Sukura A."/>
            <person name="Hirsch V."/>
            <person name="Kutty G."/>
            <person name="Liu Y."/>
            <person name="Peng L."/>
            <person name="Chen J."/>
            <person name="Song J."/>
            <person name="Weissenbacher-Lang C."/>
            <person name="Xu J."/>
            <person name="Upham N.S."/>
            <person name="Stajich J.E."/>
            <person name="Cuomo C.A."/>
            <person name="Cushion M.T."/>
            <person name="Kovacs J.A."/>
        </authorList>
    </citation>
    <scope>NUCLEOTIDE SEQUENCE</scope>
    <source>
        <strain evidence="20">2A</strain>
    </source>
</reference>
<keyword evidence="14" id="KW-0443">Lipid metabolism</keyword>
<evidence type="ECO:0000256" key="1">
    <source>
        <dbReference type="ARBA" id="ARBA00001024"/>
    </source>
</evidence>
<evidence type="ECO:0000256" key="18">
    <source>
        <dbReference type="ARBA" id="ARBA00029828"/>
    </source>
</evidence>
<comment type="catalytic activity">
    <reaction evidence="1">
        <text>a triacylglycerol + H2O = a diacylglycerol + a fatty acid + H(+)</text>
        <dbReference type="Rhea" id="RHEA:12044"/>
        <dbReference type="ChEBI" id="CHEBI:15377"/>
        <dbReference type="ChEBI" id="CHEBI:15378"/>
        <dbReference type="ChEBI" id="CHEBI:17855"/>
        <dbReference type="ChEBI" id="CHEBI:18035"/>
        <dbReference type="ChEBI" id="CHEBI:28868"/>
        <dbReference type="EC" id="3.1.1.3"/>
    </reaction>
</comment>
<keyword evidence="8" id="KW-0967">Endosome</keyword>
<evidence type="ECO:0000256" key="12">
    <source>
        <dbReference type="ARBA" id="ARBA00022989"/>
    </source>
</evidence>
<dbReference type="EMBL" id="CP054539">
    <property type="protein sequence ID" value="QSL65821.1"/>
    <property type="molecule type" value="Genomic_DNA"/>
</dbReference>
<dbReference type="InterPro" id="IPR002921">
    <property type="entry name" value="Fungal_lipase-type"/>
</dbReference>
<comment type="similarity">
    <text evidence="4">Belongs to the AB hydrolase superfamily. Lipase family.</text>
</comment>
<proteinExistence type="inferred from homology"/>
<evidence type="ECO:0000256" key="10">
    <source>
        <dbReference type="ARBA" id="ARBA00022963"/>
    </source>
</evidence>
<keyword evidence="11" id="KW-0735">Signal-anchor</keyword>
<evidence type="ECO:0000256" key="9">
    <source>
        <dbReference type="ARBA" id="ARBA00022801"/>
    </source>
</evidence>
<feature type="domain" description="Fungal lipase-type" evidence="19">
    <location>
        <begin position="12"/>
        <end position="36"/>
    </location>
</feature>
<sequence>MIALNIFYNVSSIYPEANVWMVGHSLGGALSSLVGLTFGLPTVTFEAPGEKLAAKRLHLPFTPGLPNDEAYIWHFGHTADPIFMGTCNGPKSTCWYGGYAMETRCHSGLSCIYDIVADKGWRMAIGTHRIKQVIDIIKDYEDLPKCTVYPDCADCPEWNFYVYFFLLPILLMTIAL</sequence>
<dbReference type="InterPro" id="IPR050805">
    <property type="entry name" value="ATG15_Lipase"/>
</dbReference>
<evidence type="ECO:0000256" key="4">
    <source>
        <dbReference type="ARBA" id="ARBA00010701"/>
    </source>
</evidence>
<keyword evidence="21" id="KW-1185">Reference proteome</keyword>
<dbReference type="GO" id="GO:0004620">
    <property type="term" value="F:phospholipase activity"/>
    <property type="evidence" value="ECO:0007669"/>
    <property type="project" value="TreeGrafter"/>
</dbReference>
<evidence type="ECO:0000256" key="3">
    <source>
        <dbReference type="ARBA" id="ARBA00004343"/>
    </source>
</evidence>
<dbReference type="SUPFAM" id="SSF53474">
    <property type="entry name" value="alpha/beta-Hydrolases"/>
    <property type="match status" value="1"/>
</dbReference>
<evidence type="ECO:0000313" key="21">
    <source>
        <dbReference type="Proteomes" id="UP000663699"/>
    </source>
</evidence>
<evidence type="ECO:0000259" key="19">
    <source>
        <dbReference type="Pfam" id="PF01764"/>
    </source>
</evidence>
<accession>A0A899FVL0</accession>
<keyword evidence="12" id="KW-1133">Transmembrane helix</keyword>
<protein>
    <recommendedName>
        <fullName evidence="6">triacylglycerol lipase</fullName>
        <ecNumber evidence="6">3.1.1.3</ecNumber>
    </recommendedName>
    <alternativeName>
        <fullName evidence="18">Autophagy-related protein 15</fullName>
    </alternativeName>
</protein>
<dbReference type="Pfam" id="PF01764">
    <property type="entry name" value="Lipase_3"/>
    <property type="match status" value="1"/>
</dbReference>
<keyword evidence="9" id="KW-0378">Hydrolase</keyword>
<evidence type="ECO:0000256" key="16">
    <source>
        <dbReference type="ARBA" id="ARBA00023180"/>
    </source>
</evidence>
<comment type="function">
    <text evidence="17">Lipase which is essential for lysis of subvacuolar cytoplasm to vacuole targeted bodies and intravacuolar autophagic bodies. Involved in the lysis of intravacuolar multivesicular body (MVB) vesicles. The intravacuolar membrane disintegration by ATG15 is critical to life span extension.</text>
</comment>
<keyword evidence="7" id="KW-0812">Transmembrane</keyword>
<dbReference type="CDD" id="cd00741">
    <property type="entry name" value="Lipase"/>
    <property type="match status" value="1"/>
</dbReference>
<evidence type="ECO:0000256" key="7">
    <source>
        <dbReference type="ARBA" id="ARBA00022692"/>
    </source>
</evidence>
<dbReference type="GO" id="GO:0005775">
    <property type="term" value="C:vacuolar lumen"/>
    <property type="evidence" value="ECO:0007669"/>
    <property type="project" value="TreeGrafter"/>
</dbReference>
<evidence type="ECO:0000256" key="2">
    <source>
        <dbReference type="ARBA" id="ARBA00004270"/>
    </source>
</evidence>
<dbReference type="EC" id="3.1.1.3" evidence="6"/>
<evidence type="ECO:0000256" key="14">
    <source>
        <dbReference type="ARBA" id="ARBA00023098"/>
    </source>
</evidence>
<keyword evidence="16" id="KW-0325">Glycoprotein</keyword>
<evidence type="ECO:0000256" key="17">
    <source>
        <dbReference type="ARBA" id="ARBA00024663"/>
    </source>
</evidence>
<keyword evidence="13" id="KW-0072">Autophagy</keyword>
<evidence type="ECO:0000256" key="15">
    <source>
        <dbReference type="ARBA" id="ARBA00023136"/>
    </source>
</evidence>
<dbReference type="Gene3D" id="3.40.50.1820">
    <property type="entry name" value="alpha/beta hydrolase"/>
    <property type="match status" value="1"/>
</dbReference>
<comment type="subunit">
    <text evidence="5">Binds to both phosphatidylinositol (PI) and phosphatidylinositol 3,5-bisphosphate (PIP2).</text>
</comment>